<feature type="region of interest" description="Disordered" evidence="5">
    <location>
        <begin position="552"/>
        <end position="571"/>
    </location>
</feature>
<evidence type="ECO:0000256" key="3">
    <source>
        <dbReference type="ARBA" id="ARBA00022989"/>
    </source>
</evidence>
<dbReference type="EMBL" id="ML996297">
    <property type="protein sequence ID" value="KAF2728062.1"/>
    <property type="molecule type" value="Genomic_DNA"/>
</dbReference>
<sequence>MASSTDSLTSEKSLTALPANGDSSFREQSVDSEQPVKLAADMSIDPENEVTGLKLLLIHIGISLCTWLIGLDFNVIATAVPVITQRFDSIKDVGWYGAAFYMTLCASQPLAGKTYTLFPKKIIYLIYLAVFELGSLVCALAPTSKALIAGRAVAGFGASGVFAGGFVVLTTIIPLHKRAIWTGTYSSTFAIASIIGPVLGGALTQHASWRWCFYINLPIGGVAATIFFLFFHVKPAPTEKASLVDKVKGLDFVGFVWFASSITMLLLAFQFGADKANYGWKSSEVIGLFVGAGLTFPIFVGWCIYAGDNALIPPRLFDNRNVWLICTSSFFVNGPFQTIVYWLPIWFQAVLNVSPTGSGVRYFPTVISDVLASFIGAGMVMQLGIWNPFLLSAEAFVCIGGGLLTMLYPGISQAKWIGFQIFGGIGYSLASNIAHLGMQASLPMELVPMGATNLLMVISTSCAIFLSVGQSVFEERLDANLGGVLAPDMMERIIEGGALSIRQVVNGVDLPAVLSAYSDSITQVFWIPAIAPVISFVLVAFCKWTALKKEGDTKKVDGSQDKGSVDERVEV</sequence>
<proteinExistence type="predicted"/>
<feature type="region of interest" description="Disordered" evidence="5">
    <location>
        <begin position="1"/>
        <end position="32"/>
    </location>
</feature>
<dbReference type="PANTHER" id="PTHR23501:SF198">
    <property type="entry name" value="AZOLE RESISTANCE PROTEIN 1-RELATED"/>
    <property type="match status" value="1"/>
</dbReference>
<dbReference type="Gene3D" id="1.20.1720.10">
    <property type="entry name" value="Multidrug resistance protein D"/>
    <property type="match status" value="1"/>
</dbReference>
<dbReference type="Proteomes" id="UP000799444">
    <property type="component" value="Unassembled WGS sequence"/>
</dbReference>
<evidence type="ECO:0000256" key="1">
    <source>
        <dbReference type="ARBA" id="ARBA00004141"/>
    </source>
</evidence>
<comment type="subcellular location">
    <subcellularLocation>
        <location evidence="1">Membrane</location>
        <topology evidence="1">Multi-pass membrane protein</topology>
    </subcellularLocation>
</comment>
<feature type="transmembrane region" description="Helical" evidence="6">
    <location>
        <begin position="252"/>
        <end position="273"/>
    </location>
</feature>
<feature type="transmembrane region" description="Helical" evidence="6">
    <location>
        <begin position="56"/>
        <end position="81"/>
    </location>
</feature>
<dbReference type="CDD" id="cd17502">
    <property type="entry name" value="MFS_Azr1_MDR_like"/>
    <property type="match status" value="1"/>
</dbReference>
<feature type="transmembrane region" description="Helical" evidence="6">
    <location>
        <begin position="93"/>
        <end position="110"/>
    </location>
</feature>
<dbReference type="GO" id="GO:0005886">
    <property type="term" value="C:plasma membrane"/>
    <property type="evidence" value="ECO:0007669"/>
    <property type="project" value="TreeGrafter"/>
</dbReference>
<gene>
    <name evidence="8" type="ORF">EJ04DRAFT_581595</name>
</gene>
<dbReference type="AlphaFoldDB" id="A0A9P4QNL5"/>
<protein>
    <submittedName>
        <fullName evidence="8">MFS general substrate transporter</fullName>
    </submittedName>
</protein>
<dbReference type="GO" id="GO:0022857">
    <property type="term" value="F:transmembrane transporter activity"/>
    <property type="evidence" value="ECO:0007669"/>
    <property type="project" value="InterPro"/>
</dbReference>
<evidence type="ECO:0000256" key="4">
    <source>
        <dbReference type="ARBA" id="ARBA00023136"/>
    </source>
</evidence>
<feature type="transmembrane region" description="Helical" evidence="6">
    <location>
        <begin position="211"/>
        <end position="232"/>
    </location>
</feature>
<keyword evidence="2 6" id="KW-0812">Transmembrane</keyword>
<evidence type="ECO:0000256" key="6">
    <source>
        <dbReference type="SAM" id="Phobius"/>
    </source>
</evidence>
<evidence type="ECO:0000256" key="5">
    <source>
        <dbReference type="SAM" id="MobiDB-lite"/>
    </source>
</evidence>
<evidence type="ECO:0000259" key="7">
    <source>
        <dbReference type="PROSITE" id="PS50850"/>
    </source>
</evidence>
<evidence type="ECO:0000256" key="2">
    <source>
        <dbReference type="ARBA" id="ARBA00022692"/>
    </source>
</evidence>
<reference evidence="8" key="1">
    <citation type="journal article" date="2020" name="Stud. Mycol.">
        <title>101 Dothideomycetes genomes: a test case for predicting lifestyles and emergence of pathogens.</title>
        <authorList>
            <person name="Haridas S."/>
            <person name="Albert R."/>
            <person name="Binder M."/>
            <person name="Bloem J."/>
            <person name="Labutti K."/>
            <person name="Salamov A."/>
            <person name="Andreopoulos B."/>
            <person name="Baker S."/>
            <person name="Barry K."/>
            <person name="Bills G."/>
            <person name="Bluhm B."/>
            <person name="Cannon C."/>
            <person name="Castanera R."/>
            <person name="Culley D."/>
            <person name="Daum C."/>
            <person name="Ezra D."/>
            <person name="Gonzalez J."/>
            <person name="Henrissat B."/>
            <person name="Kuo A."/>
            <person name="Liang C."/>
            <person name="Lipzen A."/>
            <person name="Lutzoni F."/>
            <person name="Magnuson J."/>
            <person name="Mondo S."/>
            <person name="Nolan M."/>
            <person name="Ohm R."/>
            <person name="Pangilinan J."/>
            <person name="Park H.-J."/>
            <person name="Ramirez L."/>
            <person name="Alfaro M."/>
            <person name="Sun H."/>
            <person name="Tritt A."/>
            <person name="Yoshinaga Y."/>
            <person name="Zwiers L.-H."/>
            <person name="Turgeon B."/>
            <person name="Goodwin S."/>
            <person name="Spatafora J."/>
            <person name="Crous P."/>
            <person name="Grigoriev I."/>
        </authorList>
    </citation>
    <scope>NUCLEOTIDE SEQUENCE</scope>
    <source>
        <strain evidence="8">CBS 125425</strain>
    </source>
</reference>
<comment type="caution">
    <text evidence="8">The sequence shown here is derived from an EMBL/GenBank/DDBJ whole genome shotgun (WGS) entry which is preliminary data.</text>
</comment>
<dbReference type="PROSITE" id="PS50850">
    <property type="entry name" value="MFS"/>
    <property type="match status" value="1"/>
</dbReference>
<dbReference type="OrthoDB" id="10021397at2759"/>
<keyword evidence="9" id="KW-1185">Reference proteome</keyword>
<dbReference type="InterPro" id="IPR036259">
    <property type="entry name" value="MFS_trans_sf"/>
</dbReference>
<feature type="transmembrane region" description="Helical" evidence="6">
    <location>
        <begin position="153"/>
        <end position="173"/>
    </location>
</feature>
<dbReference type="PANTHER" id="PTHR23501">
    <property type="entry name" value="MAJOR FACILITATOR SUPERFAMILY"/>
    <property type="match status" value="1"/>
</dbReference>
<dbReference type="InterPro" id="IPR011701">
    <property type="entry name" value="MFS"/>
</dbReference>
<dbReference type="SUPFAM" id="SSF103473">
    <property type="entry name" value="MFS general substrate transporter"/>
    <property type="match status" value="1"/>
</dbReference>
<keyword evidence="3 6" id="KW-1133">Transmembrane helix</keyword>
<feature type="transmembrane region" description="Helical" evidence="6">
    <location>
        <begin position="524"/>
        <end position="546"/>
    </location>
</feature>
<feature type="transmembrane region" description="Helical" evidence="6">
    <location>
        <begin position="446"/>
        <end position="468"/>
    </location>
</feature>
<feature type="transmembrane region" description="Helical" evidence="6">
    <location>
        <begin position="388"/>
        <end position="411"/>
    </location>
</feature>
<feature type="transmembrane region" description="Helical" evidence="6">
    <location>
        <begin position="285"/>
        <end position="307"/>
    </location>
</feature>
<organism evidence="8 9">
    <name type="scientific">Polyplosphaeria fusca</name>
    <dbReference type="NCBI Taxonomy" id="682080"/>
    <lineage>
        <taxon>Eukaryota</taxon>
        <taxon>Fungi</taxon>
        <taxon>Dikarya</taxon>
        <taxon>Ascomycota</taxon>
        <taxon>Pezizomycotina</taxon>
        <taxon>Dothideomycetes</taxon>
        <taxon>Pleosporomycetidae</taxon>
        <taxon>Pleosporales</taxon>
        <taxon>Tetraplosphaeriaceae</taxon>
        <taxon>Polyplosphaeria</taxon>
    </lineage>
</organism>
<name>A0A9P4QNL5_9PLEO</name>
<accession>A0A9P4QNL5</accession>
<evidence type="ECO:0000313" key="9">
    <source>
        <dbReference type="Proteomes" id="UP000799444"/>
    </source>
</evidence>
<evidence type="ECO:0000313" key="8">
    <source>
        <dbReference type="EMBL" id="KAF2728062.1"/>
    </source>
</evidence>
<feature type="transmembrane region" description="Helical" evidence="6">
    <location>
        <begin position="122"/>
        <end position="141"/>
    </location>
</feature>
<dbReference type="Gene3D" id="1.20.1250.20">
    <property type="entry name" value="MFS general substrate transporter like domains"/>
    <property type="match status" value="1"/>
</dbReference>
<feature type="transmembrane region" description="Helical" evidence="6">
    <location>
        <begin position="417"/>
        <end position="434"/>
    </location>
</feature>
<keyword evidence="4 6" id="KW-0472">Membrane</keyword>
<dbReference type="InterPro" id="IPR020846">
    <property type="entry name" value="MFS_dom"/>
</dbReference>
<feature type="transmembrane region" description="Helical" evidence="6">
    <location>
        <begin position="179"/>
        <end position="199"/>
    </location>
</feature>
<dbReference type="Pfam" id="PF07690">
    <property type="entry name" value="MFS_1"/>
    <property type="match status" value="1"/>
</dbReference>
<feature type="domain" description="Major facilitator superfamily (MFS) profile" evidence="7">
    <location>
        <begin position="58"/>
        <end position="547"/>
    </location>
</feature>
<feature type="compositionally biased region" description="Polar residues" evidence="5">
    <location>
        <begin position="1"/>
        <end position="13"/>
    </location>
</feature>